<organism evidence="3 4">
    <name type="scientific">Parabacteroides goldsteinii DSM 19448 = WAL 12034</name>
    <dbReference type="NCBI Taxonomy" id="927665"/>
    <lineage>
        <taxon>Bacteria</taxon>
        <taxon>Pseudomonadati</taxon>
        <taxon>Bacteroidota</taxon>
        <taxon>Bacteroidia</taxon>
        <taxon>Bacteroidales</taxon>
        <taxon>Tannerellaceae</taxon>
        <taxon>Parabacteroides</taxon>
    </lineage>
</organism>
<gene>
    <name evidence="3" type="ORF">HMPREF1535_02227</name>
</gene>
<keyword evidence="1" id="KW-0732">Signal</keyword>
<feature type="signal peptide" evidence="1">
    <location>
        <begin position="1"/>
        <end position="23"/>
    </location>
</feature>
<evidence type="ECO:0000256" key="1">
    <source>
        <dbReference type="SAM" id="SignalP"/>
    </source>
</evidence>
<dbReference type="InterPro" id="IPR045963">
    <property type="entry name" value="DUF6383"/>
</dbReference>
<dbReference type="RefSeq" id="WP_046146113.1">
    <property type="nucleotide sequence ID" value="NZ_KQ033912.1"/>
</dbReference>
<sequence length="1127" mass="122627">MNKKFSTLAIACMASTLFSSTQAATISQGTRDVTKIETNKFYQLGDATAGKVLVMVPDGNGYTLKLKDVTAVTDVNSTLWSIQYSYSNNATGPDFTFVNKGTGIPLMVNPGDAPLYDATKTYAAADGFVKMNGAASSWKWKSSTETQSSPFGTSGLISYFAKDSVVTLVTGATATPNATGNGYTSSEDVYLVKAHASRDKWEGRHLRLAPITAGAVTLTAKDLNTKLGTDPEGDSFKLGATPELKVGDNSVLGNVFADKTFRAWNGNNSEAIVGNENNTSELYAETASLVPEITKANGYVLLQIVDGTKDDKPYEDTYLLADTAYIDGTSQNLKLIGFGSDKFTTTAHTPAPYLSAGAKNRDIKSYMFKFDYYPTSDSIAVSIKSYMDKGTADAATGSEWQTTNAVNHLITLNKLTSTSEITVLADAGPANVRFFLGEGTTNRTSENNGVYVIKNDKDQYLAVPIYNTKKDNGVNAWTNAPKWVTVKASEQEVMNMPAYQWVILKDHEETSEIAELSTVTLINREFAGVKQSIQLRQEEGGAYKFVAGGLHSIDSLDIKPVTAAALGNEKLGYLNLDNKVLDVMSYKFNYLHSYADDKFIGMNGDSILYVKDAELSFFMNKETAEVPYGITVDNALKAKISGLKQLKRVMYTPYVKTSKGNLYITLDSEGRYKMTSDEAKAKKFYLKENNFYKAESVEAARPYYAFINVAATDSTKIGSADEDLSVILKDNVLEETRTSAFAIVENNAPLYRRFNTALDGAVEGQEDAAKLLKFKEYYRGEYLMDENNEKFKNEGVCYLGIEREDKVNPKAGLSFVVDTATIDNAPNGKIKPQYFIYVSQSEKIAEPAKPCELDHEHLNGITEWTCPHAIPAKPGFTRAKYLVSFADSLKAKDADKLYQFGDYTRVGFVDAMHIGDSLYVLTNGFEELANADLDTAKIKAAYKAAKIDADYIIDLKSELKKDAHKNYTWSFRYINPDKAAAATVENLDVAFLIESDKEASDLDVAPINGAWLKSQNGCLVLSDSKSSTFENARTGGDNALVFNIEIGSEDDMATDNETIATSTVSVVATNGAVIVKGAEGKKVVISNVLGQTIANTVITSSEATISAPAGYVTVAVEGEAAVKAIVK</sequence>
<reference evidence="3 4" key="1">
    <citation type="submission" date="2013-04" db="EMBL/GenBank/DDBJ databases">
        <title>The Genome Sequence of Parabacteroides goldsteinii DSM 19448.</title>
        <authorList>
            <consortium name="The Broad Institute Genomics Platform"/>
            <person name="Earl A."/>
            <person name="Ward D."/>
            <person name="Feldgarden M."/>
            <person name="Gevers D."/>
            <person name="Martens E."/>
            <person name="Sakamoto M."/>
            <person name="Benno Y."/>
            <person name="Song Y."/>
            <person name="Liu C."/>
            <person name="Lee J."/>
            <person name="Bolanos M."/>
            <person name="Vaisanen M.L."/>
            <person name="Finegold S.M."/>
            <person name="Walker B."/>
            <person name="Young S."/>
            <person name="Zeng Q."/>
            <person name="Gargeya S."/>
            <person name="Fitzgerald M."/>
            <person name="Haas B."/>
            <person name="Abouelleil A."/>
            <person name="Allen A.W."/>
            <person name="Alvarado L."/>
            <person name="Arachchi H.M."/>
            <person name="Berlin A.M."/>
            <person name="Chapman S.B."/>
            <person name="Gainer-Dewar J."/>
            <person name="Goldberg J."/>
            <person name="Griggs A."/>
            <person name="Gujja S."/>
            <person name="Hansen M."/>
            <person name="Howarth C."/>
            <person name="Imamovic A."/>
            <person name="Ireland A."/>
            <person name="Larimer J."/>
            <person name="McCowan C."/>
            <person name="Murphy C."/>
            <person name="Pearson M."/>
            <person name="Poon T.W."/>
            <person name="Priest M."/>
            <person name="Roberts A."/>
            <person name="Saif S."/>
            <person name="Shea T."/>
            <person name="Sisk P."/>
            <person name="Sykes S."/>
            <person name="Wortman J."/>
            <person name="Nusbaum C."/>
            <person name="Birren B."/>
        </authorList>
    </citation>
    <scope>NUCLEOTIDE SEQUENCE [LARGE SCALE GENOMIC DNA]</scope>
    <source>
        <strain evidence="3 4">DSM 19448</strain>
    </source>
</reference>
<feature type="domain" description="DUF6383" evidence="2">
    <location>
        <begin position="1053"/>
        <end position="1126"/>
    </location>
</feature>
<dbReference type="Proteomes" id="UP000033047">
    <property type="component" value="Unassembled WGS sequence"/>
</dbReference>
<protein>
    <recommendedName>
        <fullName evidence="2">DUF6383 domain-containing protein</fullName>
    </recommendedName>
</protein>
<evidence type="ECO:0000259" key="2">
    <source>
        <dbReference type="Pfam" id="PF19910"/>
    </source>
</evidence>
<proteinExistence type="predicted"/>
<dbReference type="AlphaFoldDB" id="A0A0F5JEV1"/>
<evidence type="ECO:0000313" key="4">
    <source>
        <dbReference type="Proteomes" id="UP000033047"/>
    </source>
</evidence>
<accession>A0A0F5JEV1</accession>
<comment type="caution">
    <text evidence="3">The sequence shown here is derived from an EMBL/GenBank/DDBJ whole genome shotgun (WGS) entry which is preliminary data.</text>
</comment>
<dbReference type="Pfam" id="PF19910">
    <property type="entry name" value="DUF6383"/>
    <property type="match status" value="1"/>
</dbReference>
<name>A0A0F5JEV1_9BACT</name>
<dbReference type="PATRIC" id="fig|927665.4.peg.2289"/>
<feature type="chain" id="PRO_5002489191" description="DUF6383 domain-containing protein" evidence="1">
    <location>
        <begin position="24"/>
        <end position="1127"/>
    </location>
</feature>
<evidence type="ECO:0000313" key="3">
    <source>
        <dbReference type="EMBL" id="KKB56253.1"/>
    </source>
</evidence>
<dbReference type="EMBL" id="AQHV01000011">
    <property type="protein sequence ID" value="KKB56253.1"/>
    <property type="molecule type" value="Genomic_DNA"/>
</dbReference>
<dbReference type="HOGENOM" id="CLU_282110_0_0_10"/>